<dbReference type="OrthoDB" id="3766406at2759"/>
<name>A0A8H4NV67_9HYPO</name>
<evidence type="ECO:0000256" key="1">
    <source>
        <dbReference type="SAM" id="MobiDB-lite"/>
    </source>
</evidence>
<feature type="region of interest" description="Disordered" evidence="1">
    <location>
        <begin position="1"/>
        <end position="22"/>
    </location>
</feature>
<keyword evidence="4" id="KW-1185">Reference proteome</keyword>
<sequence length="392" mass="46216">MSHDELSRRDGDQPMPHQGSLHSKRIRYSEKLAHHVAYSFKKLNAKCKSREQQPEECFILQRLPKDLILQITKHLPVPSVIALSITCSAFKKIFCGLTRSDSLVYQDKLDLITLLVRDQPHKWACDRCCTMHRVSSRIKPTYEPSTDIGPYNLCICQYVLYHSSLLCPCQKYVQLALKYTRLEVQSWRHRRILNNIMSPKTLKLDLNQDYKCWRWPKIVDGRFLLATKWTHEFFTDPSTVQMWFYLSINVHIFPCRGCTHFPFTGAKIPACQYGQCNECEECQHWIADKIVRRNRGEFLYAWDCTSPTDYAFRASGRRGEIYTWQDLGRERPYADEAKQRKTRGGYKGNGVRELFERDGEEWLSEEEFRNKTMEELAGNVCDYVHTLVWDTW</sequence>
<dbReference type="EMBL" id="JAADJG010000188">
    <property type="protein sequence ID" value="KAF4452384.1"/>
    <property type="molecule type" value="Genomic_DNA"/>
</dbReference>
<feature type="domain" description="F-box" evidence="2">
    <location>
        <begin position="57"/>
        <end position="108"/>
    </location>
</feature>
<organism evidence="3 4">
    <name type="scientific">Fusarium austroafricanum</name>
    <dbReference type="NCBI Taxonomy" id="2364996"/>
    <lineage>
        <taxon>Eukaryota</taxon>
        <taxon>Fungi</taxon>
        <taxon>Dikarya</taxon>
        <taxon>Ascomycota</taxon>
        <taxon>Pezizomycotina</taxon>
        <taxon>Sordariomycetes</taxon>
        <taxon>Hypocreomycetidae</taxon>
        <taxon>Hypocreales</taxon>
        <taxon>Nectriaceae</taxon>
        <taxon>Fusarium</taxon>
        <taxon>Fusarium concolor species complex</taxon>
    </lineage>
</organism>
<dbReference type="Pfam" id="PF00646">
    <property type="entry name" value="F-box"/>
    <property type="match status" value="1"/>
</dbReference>
<accession>A0A8H4NV67</accession>
<reference evidence="3" key="1">
    <citation type="submission" date="2020-01" db="EMBL/GenBank/DDBJ databases">
        <title>Identification and distribution of gene clusters putatively required for synthesis of sphingolipid metabolism inhibitors in phylogenetically diverse species of the filamentous fungus Fusarium.</title>
        <authorList>
            <person name="Kim H.-S."/>
            <person name="Busman M."/>
            <person name="Brown D.W."/>
            <person name="Divon H."/>
            <person name="Uhlig S."/>
            <person name="Proctor R.H."/>
        </authorList>
    </citation>
    <scope>NUCLEOTIDE SEQUENCE</scope>
    <source>
        <strain evidence="3">NRRL 53441</strain>
    </source>
</reference>
<evidence type="ECO:0000259" key="2">
    <source>
        <dbReference type="PROSITE" id="PS50181"/>
    </source>
</evidence>
<comment type="caution">
    <text evidence="3">The sequence shown here is derived from an EMBL/GenBank/DDBJ whole genome shotgun (WGS) entry which is preliminary data.</text>
</comment>
<protein>
    <submittedName>
        <fullName evidence="3">F-box domain, cyclin-like protein</fullName>
    </submittedName>
</protein>
<dbReference type="InterPro" id="IPR036047">
    <property type="entry name" value="F-box-like_dom_sf"/>
</dbReference>
<dbReference type="Proteomes" id="UP000605986">
    <property type="component" value="Unassembled WGS sequence"/>
</dbReference>
<evidence type="ECO:0000313" key="3">
    <source>
        <dbReference type="EMBL" id="KAF4452384.1"/>
    </source>
</evidence>
<evidence type="ECO:0000313" key="4">
    <source>
        <dbReference type="Proteomes" id="UP000605986"/>
    </source>
</evidence>
<dbReference type="InterPro" id="IPR001810">
    <property type="entry name" value="F-box_dom"/>
</dbReference>
<dbReference type="AlphaFoldDB" id="A0A8H4NV67"/>
<dbReference type="PROSITE" id="PS50181">
    <property type="entry name" value="FBOX"/>
    <property type="match status" value="1"/>
</dbReference>
<gene>
    <name evidence="3" type="ORF">F53441_4768</name>
</gene>
<dbReference type="SUPFAM" id="SSF81383">
    <property type="entry name" value="F-box domain"/>
    <property type="match status" value="1"/>
</dbReference>
<proteinExistence type="predicted"/>
<feature type="compositionally biased region" description="Basic and acidic residues" evidence="1">
    <location>
        <begin position="1"/>
        <end position="12"/>
    </location>
</feature>